<name>A0ABR0YLL1_HUSHU</name>
<evidence type="ECO:0000313" key="2">
    <source>
        <dbReference type="EMBL" id="KAK6473484.1"/>
    </source>
</evidence>
<dbReference type="InterPro" id="IPR036873">
    <property type="entry name" value="Rhodanese-like_dom_sf"/>
</dbReference>
<evidence type="ECO:0000313" key="3">
    <source>
        <dbReference type="Proteomes" id="UP001369086"/>
    </source>
</evidence>
<accession>A0ABR0YLL1</accession>
<comment type="caution">
    <text evidence="2">The sequence shown here is derived from an EMBL/GenBank/DDBJ whole genome shotgun (WGS) entry which is preliminary data.</text>
</comment>
<dbReference type="InterPro" id="IPR001763">
    <property type="entry name" value="Rhodanese-like_dom"/>
</dbReference>
<dbReference type="SUPFAM" id="SSF52821">
    <property type="entry name" value="Rhodanese/Cell cycle control phosphatase"/>
    <property type="match status" value="1"/>
</dbReference>
<dbReference type="Gene3D" id="3.40.250.10">
    <property type="entry name" value="Rhodanese-like domain"/>
    <property type="match status" value="1"/>
</dbReference>
<feature type="non-terminal residue" evidence="2">
    <location>
        <position position="1"/>
    </location>
</feature>
<dbReference type="EMBL" id="JAHFZB010000027">
    <property type="protein sequence ID" value="KAK6473484.1"/>
    <property type="molecule type" value="Genomic_DNA"/>
</dbReference>
<sequence>KLLSSSTGASVSLAEFLQLLKEKRVCVIDVREHAELKKDGEIPSCVSVPIWELSKALVMDPYLFEHRYKARMPGKQVRIAFTCLAGIRGKTAMETACSLGYRYVSIYKGGWKEWAQQQKKRMINSLNKN</sequence>
<keyword evidence="3" id="KW-1185">Reference proteome</keyword>
<dbReference type="Pfam" id="PF00581">
    <property type="entry name" value="Rhodanese"/>
    <property type="match status" value="1"/>
</dbReference>
<gene>
    <name evidence="2" type="ORF">HHUSO_G26917</name>
</gene>
<dbReference type="Proteomes" id="UP001369086">
    <property type="component" value="Unassembled WGS sequence"/>
</dbReference>
<reference evidence="2 3" key="1">
    <citation type="submission" date="2021-05" db="EMBL/GenBank/DDBJ databases">
        <authorList>
            <person name="Zahm M."/>
            <person name="Klopp C."/>
            <person name="Cabau C."/>
            <person name="Kuhl H."/>
            <person name="Suciu R."/>
            <person name="Ciorpac M."/>
            <person name="Holostenco D."/>
            <person name="Gessner J."/>
            <person name="Wuertz S."/>
            <person name="Hohne C."/>
            <person name="Stock M."/>
            <person name="Gislard M."/>
            <person name="Lluch J."/>
            <person name="Milhes M."/>
            <person name="Lampietro C."/>
            <person name="Lopez Roques C."/>
            <person name="Donnadieu C."/>
            <person name="Du K."/>
            <person name="Schartl M."/>
            <person name="Guiguen Y."/>
        </authorList>
    </citation>
    <scope>NUCLEOTIDE SEQUENCE [LARGE SCALE GENOMIC DNA]</scope>
    <source>
        <strain evidence="2">Hh-F2</strain>
        <tissue evidence="2">Blood</tissue>
    </source>
</reference>
<dbReference type="PROSITE" id="PS50206">
    <property type="entry name" value="RHODANESE_3"/>
    <property type="match status" value="1"/>
</dbReference>
<dbReference type="PANTHER" id="PTHR44086:SF10">
    <property type="entry name" value="THIOSULFATE SULFURTRANSFERASE_RHODANESE-LIKE DOMAIN-CONTAINING PROTEIN 3"/>
    <property type="match status" value="1"/>
</dbReference>
<dbReference type="SMART" id="SM00450">
    <property type="entry name" value="RHOD"/>
    <property type="match status" value="1"/>
</dbReference>
<evidence type="ECO:0000259" key="1">
    <source>
        <dbReference type="PROSITE" id="PS50206"/>
    </source>
</evidence>
<dbReference type="PANTHER" id="PTHR44086">
    <property type="entry name" value="THIOSULFATE SULFURTRANSFERASE RDL2, MITOCHONDRIAL-RELATED"/>
    <property type="match status" value="1"/>
</dbReference>
<feature type="domain" description="Rhodanese" evidence="1">
    <location>
        <begin position="21"/>
        <end position="119"/>
    </location>
</feature>
<organism evidence="2 3">
    <name type="scientific">Huso huso</name>
    <name type="common">Beluga</name>
    <name type="synonym">Acipenser huso</name>
    <dbReference type="NCBI Taxonomy" id="61971"/>
    <lineage>
        <taxon>Eukaryota</taxon>
        <taxon>Metazoa</taxon>
        <taxon>Chordata</taxon>
        <taxon>Craniata</taxon>
        <taxon>Vertebrata</taxon>
        <taxon>Euteleostomi</taxon>
        <taxon>Actinopterygii</taxon>
        <taxon>Chondrostei</taxon>
        <taxon>Acipenseriformes</taxon>
        <taxon>Acipenseridae</taxon>
        <taxon>Huso</taxon>
    </lineage>
</organism>
<protein>
    <submittedName>
        <fullName evidence="2">Thiosulfate sulfurtransferase/rhodanese-like domain-containing protein 3</fullName>
    </submittedName>
</protein>
<proteinExistence type="predicted"/>